<dbReference type="PROSITE" id="PS00437">
    <property type="entry name" value="CATALASE_1"/>
    <property type="match status" value="1"/>
</dbReference>
<evidence type="ECO:0000256" key="2">
    <source>
        <dbReference type="ARBA" id="ARBA00022559"/>
    </source>
</evidence>
<accession>A0A0L6U9P8</accession>
<evidence type="ECO:0000256" key="8">
    <source>
        <dbReference type="PIRSR" id="PIRSR038928-1"/>
    </source>
</evidence>
<dbReference type="PROSITE" id="PS51402">
    <property type="entry name" value="CATALASE_3"/>
    <property type="match status" value="1"/>
</dbReference>
<dbReference type="AlphaFoldDB" id="A0A0L6U9P8"/>
<evidence type="ECO:0000256" key="3">
    <source>
        <dbReference type="ARBA" id="ARBA00022617"/>
    </source>
</evidence>
<dbReference type="GO" id="GO:0004096">
    <property type="term" value="F:catalase activity"/>
    <property type="evidence" value="ECO:0007669"/>
    <property type="project" value="UniProtKB-EC"/>
</dbReference>
<dbReference type="GO" id="GO:0042744">
    <property type="term" value="P:hydrogen peroxide catabolic process"/>
    <property type="evidence" value="ECO:0007669"/>
    <property type="project" value="UniProtKB-KW"/>
</dbReference>
<gene>
    <name evidence="12" type="ORF">VP01_910g9</name>
</gene>
<dbReference type="PANTHER" id="PTHR11465:SF9">
    <property type="entry name" value="CATALASE"/>
    <property type="match status" value="1"/>
</dbReference>
<comment type="cofactor">
    <cofactor evidence="9">
        <name>heme</name>
        <dbReference type="ChEBI" id="CHEBI:30413"/>
    </cofactor>
</comment>
<evidence type="ECO:0000256" key="10">
    <source>
        <dbReference type="SAM" id="MobiDB-lite"/>
    </source>
</evidence>
<organism evidence="12 13">
    <name type="scientific">Puccinia sorghi</name>
    <dbReference type="NCBI Taxonomy" id="27349"/>
    <lineage>
        <taxon>Eukaryota</taxon>
        <taxon>Fungi</taxon>
        <taxon>Dikarya</taxon>
        <taxon>Basidiomycota</taxon>
        <taxon>Pucciniomycotina</taxon>
        <taxon>Pucciniomycetes</taxon>
        <taxon>Pucciniales</taxon>
        <taxon>Pucciniaceae</taxon>
        <taxon>Puccinia</taxon>
    </lineage>
</organism>
<comment type="similarity">
    <text evidence="1">Belongs to the catalase family.</text>
</comment>
<evidence type="ECO:0000256" key="6">
    <source>
        <dbReference type="ARBA" id="ARBA00023004"/>
    </source>
</evidence>
<evidence type="ECO:0000256" key="4">
    <source>
        <dbReference type="ARBA" id="ARBA00022723"/>
    </source>
</evidence>
<keyword evidence="4 9" id="KW-0479">Metal-binding</keyword>
<dbReference type="PRINTS" id="PR00067">
    <property type="entry name" value="CATALASE"/>
</dbReference>
<keyword evidence="6 9" id="KW-0408">Iron</keyword>
<feature type="compositionally biased region" description="Polar residues" evidence="10">
    <location>
        <begin position="10"/>
        <end position="19"/>
    </location>
</feature>
<sequence length="487" mass="54110">MAPLAGWPSVEQQRSTGGSSDRHELRTRESSPQTIFQAAMNAQLRASNQPAEALLYTTANGQPYASPYGAQRVGPNGPLLLQDTHLIDNQAHFNRKNIPDRVVHALGDGRLLMLIACPLTPTSPVGQTTPITMRFSNAAGAKGSQDTSRSVRGFAVKFRTPQGNWDLLLNNSPIFFEWWLPGHLAEMKHGWLKTNAYSGHVYKWVKEDGSWVYVKITLKSSQGVANYTAAEQADVGNPGQASQEMFESIQAGKRPGWKVYAQVMTPQEAEEFRYNVLDLTKEWREDVVPLHEIGKIELTQNPTNYFAEVEQAAFAPGNIIDGWEPSDDPVLQMRLFAYTDAQRYRLGANFQQIPVNCPFSAVANYQRNGASSYLGNQGSRPAFDASYSHLVVVPRAYSTDNHTIWKSGAIRYLSEISDIDFEQPRYFYTSLSGDQKKNLVANFAGGLSQVQNPNVVRTVLRVVQRASPELAQRIHSAIEADSSSSRL</sequence>
<dbReference type="InterPro" id="IPR020835">
    <property type="entry name" value="Catalase_sf"/>
</dbReference>
<dbReference type="GO" id="GO:0042542">
    <property type="term" value="P:response to hydrogen peroxide"/>
    <property type="evidence" value="ECO:0007669"/>
    <property type="project" value="TreeGrafter"/>
</dbReference>
<dbReference type="GO" id="GO:0005777">
    <property type="term" value="C:peroxisome"/>
    <property type="evidence" value="ECO:0007669"/>
    <property type="project" value="TreeGrafter"/>
</dbReference>
<dbReference type="OrthoDB" id="6880011at2759"/>
<dbReference type="InterPro" id="IPR010582">
    <property type="entry name" value="Catalase_immune_responsive"/>
</dbReference>
<evidence type="ECO:0000313" key="12">
    <source>
        <dbReference type="EMBL" id="KNZ44490.1"/>
    </source>
</evidence>
<feature type="compositionally biased region" description="Basic and acidic residues" evidence="10">
    <location>
        <begin position="20"/>
        <end position="29"/>
    </location>
</feature>
<protein>
    <recommendedName>
        <fullName evidence="11">Catalase core domain-containing protein</fullName>
    </recommendedName>
</protein>
<dbReference type="InterPro" id="IPR018028">
    <property type="entry name" value="Catalase"/>
</dbReference>
<feature type="binding site" description="axial binding residue" evidence="9">
    <location>
        <position position="338"/>
    </location>
    <ligand>
        <name>heme</name>
        <dbReference type="ChEBI" id="CHEBI:30413"/>
    </ligand>
    <ligandPart>
        <name>Fe</name>
        <dbReference type="ChEBI" id="CHEBI:18248"/>
    </ligandPart>
</feature>
<dbReference type="EMBL" id="LAVV01014727">
    <property type="protein sequence ID" value="KNZ44490.1"/>
    <property type="molecule type" value="Genomic_DNA"/>
</dbReference>
<dbReference type="STRING" id="27349.A0A0L6U9P8"/>
<keyword evidence="7" id="KW-0376">Hydrogen peroxide</keyword>
<feature type="region of interest" description="Disordered" evidence="10">
    <location>
        <begin position="1"/>
        <end position="32"/>
    </location>
</feature>
<dbReference type="PANTHER" id="PTHR11465">
    <property type="entry name" value="CATALASE"/>
    <property type="match status" value="1"/>
</dbReference>
<dbReference type="InterPro" id="IPR011614">
    <property type="entry name" value="Catalase_core"/>
</dbReference>
<evidence type="ECO:0000256" key="9">
    <source>
        <dbReference type="PIRSR" id="PIRSR038928-2"/>
    </source>
</evidence>
<dbReference type="InterPro" id="IPR002226">
    <property type="entry name" value="Catalase_haem_BS"/>
</dbReference>
<evidence type="ECO:0000259" key="11">
    <source>
        <dbReference type="SMART" id="SM01060"/>
    </source>
</evidence>
<feature type="active site" evidence="8">
    <location>
        <position position="104"/>
    </location>
</feature>
<keyword evidence="2" id="KW-0575">Peroxidase</keyword>
<keyword evidence="5" id="KW-0560">Oxidoreductase</keyword>
<dbReference type="Gene3D" id="2.40.180.10">
    <property type="entry name" value="Catalase core domain"/>
    <property type="match status" value="2"/>
</dbReference>
<evidence type="ECO:0000256" key="7">
    <source>
        <dbReference type="ARBA" id="ARBA00023324"/>
    </source>
</evidence>
<evidence type="ECO:0000256" key="5">
    <source>
        <dbReference type="ARBA" id="ARBA00023002"/>
    </source>
</evidence>
<reference evidence="12 13" key="1">
    <citation type="submission" date="2015-08" db="EMBL/GenBank/DDBJ databases">
        <title>Next Generation Sequencing and Analysis of the Genome of Puccinia sorghi L Schw, the Causal Agent of Maize Common Rust.</title>
        <authorList>
            <person name="Rochi L."/>
            <person name="Burguener G."/>
            <person name="Darino M."/>
            <person name="Turjanski A."/>
            <person name="Kreff E."/>
            <person name="Dieguez M.J."/>
            <person name="Sacco F."/>
        </authorList>
    </citation>
    <scope>NUCLEOTIDE SEQUENCE [LARGE SCALE GENOMIC DNA]</scope>
    <source>
        <strain evidence="12 13">RO10H11247</strain>
    </source>
</reference>
<keyword evidence="13" id="KW-1185">Reference proteome</keyword>
<name>A0A0L6U9P8_9BASI</name>
<proteinExistence type="inferred from homology"/>
<dbReference type="Proteomes" id="UP000037035">
    <property type="component" value="Unassembled WGS sequence"/>
</dbReference>
<comment type="caution">
    <text evidence="12">The sequence shown here is derived from an EMBL/GenBank/DDBJ whole genome shotgun (WGS) entry which is preliminary data.</text>
</comment>
<keyword evidence="3 9" id="KW-0349">Heme</keyword>
<dbReference type="Pfam" id="PF06628">
    <property type="entry name" value="Catalase-rel"/>
    <property type="match status" value="1"/>
</dbReference>
<dbReference type="GO" id="GO:0005739">
    <property type="term" value="C:mitochondrion"/>
    <property type="evidence" value="ECO:0007669"/>
    <property type="project" value="TreeGrafter"/>
</dbReference>
<dbReference type="SMART" id="SM01060">
    <property type="entry name" value="Catalase"/>
    <property type="match status" value="1"/>
</dbReference>
<dbReference type="VEuPathDB" id="FungiDB:VP01_910g9"/>
<feature type="domain" description="Catalase core" evidence="11">
    <location>
        <begin position="57"/>
        <end position="391"/>
    </location>
</feature>
<dbReference type="PIRSF" id="PIRSF038928">
    <property type="entry name" value="Catalase_clade1-3"/>
    <property type="match status" value="1"/>
</dbReference>
<feature type="active site" evidence="8">
    <location>
        <position position="170"/>
    </location>
</feature>
<dbReference type="SUPFAM" id="SSF56634">
    <property type="entry name" value="Heme-dependent catalase-like"/>
    <property type="match status" value="1"/>
</dbReference>
<dbReference type="GO" id="GO:0020037">
    <property type="term" value="F:heme binding"/>
    <property type="evidence" value="ECO:0007669"/>
    <property type="project" value="InterPro"/>
</dbReference>
<dbReference type="GO" id="GO:0046872">
    <property type="term" value="F:metal ion binding"/>
    <property type="evidence" value="ECO:0007669"/>
    <property type="project" value="UniProtKB-KW"/>
</dbReference>
<evidence type="ECO:0000256" key="1">
    <source>
        <dbReference type="ARBA" id="ARBA00005329"/>
    </source>
</evidence>
<dbReference type="Pfam" id="PF00199">
    <property type="entry name" value="Catalase"/>
    <property type="match status" value="2"/>
</dbReference>
<evidence type="ECO:0000313" key="13">
    <source>
        <dbReference type="Proteomes" id="UP000037035"/>
    </source>
</evidence>
<dbReference type="InterPro" id="IPR024711">
    <property type="entry name" value="Catalase_clade1/3"/>
</dbReference>